<dbReference type="STRING" id="1121432.SAMN02745219_00034"/>
<feature type="domain" description="Hydantoinase A/oxoprolinase" evidence="1">
    <location>
        <begin position="199"/>
        <end position="491"/>
    </location>
</feature>
<dbReference type="Proteomes" id="UP000184529">
    <property type="component" value="Unassembled WGS sequence"/>
</dbReference>
<organism evidence="4 5">
    <name type="scientific">Desulfofundulus thermosubterraneus DSM 16057</name>
    <dbReference type="NCBI Taxonomy" id="1121432"/>
    <lineage>
        <taxon>Bacteria</taxon>
        <taxon>Bacillati</taxon>
        <taxon>Bacillota</taxon>
        <taxon>Clostridia</taxon>
        <taxon>Eubacteriales</taxon>
        <taxon>Peptococcaceae</taxon>
        <taxon>Desulfofundulus</taxon>
    </lineage>
</organism>
<dbReference type="AlphaFoldDB" id="A0A1M6A7Q8"/>
<name>A0A1M6A7Q8_9FIRM</name>
<dbReference type="InterPro" id="IPR002821">
    <property type="entry name" value="Hydantoinase_A"/>
</dbReference>
<dbReference type="InterPro" id="IPR043129">
    <property type="entry name" value="ATPase_NBD"/>
</dbReference>
<dbReference type="GO" id="GO:0005829">
    <property type="term" value="C:cytosol"/>
    <property type="evidence" value="ECO:0007669"/>
    <property type="project" value="TreeGrafter"/>
</dbReference>
<accession>A0A1M6A7Q8</accession>
<feature type="domain" description="Hydantoinase/oxoprolinase N-terminal" evidence="2">
    <location>
        <begin position="4"/>
        <end position="178"/>
    </location>
</feature>
<evidence type="ECO:0000313" key="5">
    <source>
        <dbReference type="Proteomes" id="UP000184529"/>
    </source>
</evidence>
<dbReference type="OrthoDB" id="9768323at2"/>
<dbReference type="InterPro" id="IPR049517">
    <property type="entry name" value="ACX-like_C"/>
</dbReference>
<evidence type="ECO:0000313" key="4">
    <source>
        <dbReference type="EMBL" id="SHI32193.1"/>
    </source>
</evidence>
<proteinExistence type="predicted"/>
<dbReference type="Pfam" id="PF19278">
    <property type="entry name" value="Hydant_A_C"/>
    <property type="match status" value="1"/>
</dbReference>
<dbReference type="Pfam" id="PF01968">
    <property type="entry name" value="Hydantoinase_A"/>
    <property type="match status" value="1"/>
</dbReference>
<sequence length="684" mass="74796">MSLRIAVDIGGTFTDFVCLNEETGQVIDEKAHTTPENFANGVINAIKKTGIDLAETVYFVHGTTVVINAVTERKGAKTALVTTKGFRDVLEIGRANRPDLYNYFYKKPRSFVPRHLRFEVDERLNYKGEVLKGVSEDEVVEIARKIKEEGVAAVAVCLLHSYANPEQERMVGRILARELPGVEITISSDLIKEWREYERTSTTVLNAYVKPAATRYLDTLQERLEEMGLKVEPHAMLSNGGTATFARSKEVPITLIESGPVGGVIGAAALGKIIGEENLITFDIGGTTAKTSLISRGEVKITTDYKLEWTPKFAGYPVKTPIVDIIEIGAGGGSIAWIDDVGVLKVGPQSAGADPGPACYGLGGTQPTLTDANLIAGRIDPGSFLGGEFKINPELARKAMEPIARHFGISIEEAALGVIKTANNNMLNALKLISVRRGYDPRDFVMVAMGGNGAVHGPFLAAELKVGKLIVPNMPATFSAWGMLMTDLRQDFIQTQIMPVNGCDLDRVNAIYQEMEQEAMAVYEKQGISPGDIVFVRTADLRYIGQEHTVRTPVGNGIIREEDLITIRKAFDRNHHQQYTFSLDYAPAEFVNFNLTAFGMVKKPEIKKVPPAGSLHDAIKGERVIDFDEHGRLMSKVYDRGMLGPGHKIQGPAAIEEPKSVTILYPGQTLEVDDYGNLIIYTGV</sequence>
<reference evidence="5" key="1">
    <citation type="submission" date="2016-11" db="EMBL/GenBank/DDBJ databases">
        <authorList>
            <person name="Varghese N."/>
            <person name="Submissions S."/>
        </authorList>
    </citation>
    <scope>NUCLEOTIDE SEQUENCE [LARGE SCALE GENOMIC DNA]</scope>
    <source>
        <strain evidence="5">DSM 16057</strain>
    </source>
</reference>
<dbReference type="Pfam" id="PF05378">
    <property type="entry name" value="Hydant_A_N"/>
    <property type="match status" value="1"/>
</dbReference>
<evidence type="ECO:0000259" key="2">
    <source>
        <dbReference type="Pfam" id="PF05378"/>
    </source>
</evidence>
<dbReference type="SUPFAM" id="SSF53067">
    <property type="entry name" value="Actin-like ATPase domain"/>
    <property type="match status" value="1"/>
</dbReference>
<evidence type="ECO:0000259" key="3">
    <source>
        <dbReference type="Pfam" id="PF19278"/>
    </source>
</evidence>
<keyword evidence="5" id="KW-1185">Reference proteome</keyword>
<dbReference type="InterPro" id="IPR008040">
    <property type="entry name" value="Hydant_A_N"/>
</dbReference>
<dbReference type="InterPro" id="IPR045079">
    <property type="entry name" value="Oxoprolinase-like"/>
</dbReference>
<gene>
    <name evidence="4" type="ORF">SAMN02745219_00034</name>
</gene>
<protein>
    <submittedName>
        <fullName evidence="4">N-methylhydantoinase A</fullName>
    </submittedName>
</protein>
<dbReference type="RefSeq" id="WP_072866753.1">
    <property type="nucleotide sequence ID" value="NZ_FQZM01000003.1"/>
</dbReference>
<evidence type="ECO:0000259" key="1">
    <source>
        <dbReference type="Pfam" id="PF01968"/>
    </source>
</evidence>
<feature type="domain" description="Acetophenone carboxylase-like C-terminal" evidence="3">
    <location>
        <begin position="507"/>
        <end position="675"/>
    </location>
</feature>
<dbReference type="GO" id="GO:0017168">
    <property type="term" value="F:5-oxoprolinase (ATP-hydrolyzing) activity"/>
    <property type="evidence" value="ECO:0007669"/>
    <property type="project" value="TreeGrafter"/>
</dbReference>
<dbReference type="PANTHER" id="PTHR11365:SF23">
    <property type="entry name" value="HYPOTHETICAL 5-OXOPROLINASE (EUROFUNG)-RELATED"/>
    <property type="match status" value="1"/>
</dbReference>
<dbReference type="GO" id="GO:0006749">
    <property type="term" value="P:glutathione metabolic process"/>
    <property type="evidence" value="ECO:0007669"/>
    <property type="project" value="TreeGrafter"/>
</dbReference>
<dbReference type="EMBL" id="FQZM01000003">
    <property type="protein sequence ID" value="SHI32193.1"/>
    <property type="molecule type" value="Genomic_DNA"/>
</dbReference>
<dbReference type="PANTHER" id="PTHR11365">
    <property type="entry name" value="5-OXOPROLINASE RELATED"/>
    <property type="match status" value="1"/>
</dbReference>